<gene>
    <name evidence="2" type="ORF">B4088_4981</name>
</gene>
<organism evidence="2 3">
    <name type="scientific">Bacillus cereus</name>
    <dbReference type="NCBI Taxonomy" id="1396"/>
    <lineage>
        <taxon>Bacteria</taxon>
        <taxon>Bacillati</taxon>
        <taxon>Bacillota</taxon>
        <taxon>Bacilli</taxon>
        <taxon>Bacillales</taxon>
        <taxon>Bacillaceae</taxon>
        <taxon>Bacillus</taxon>
        <taxon>Bacillus cereus group</taxon>
    </lineage>
</organism>
<dbReference type="Gene3D" id="2.40.50.140">
    <property type="entry name" value="Nucleic acid-binding proteins"/>
    <property type="match status" value="1"/>
</dbReference>
<name>A0A164LMP6_BACCE</name>
<keyword evidence="1" id="KW-0732">Signal</keyword>
<dbReference type="PATRIC" id="fig|1396.535.peg.1937"/>
<feature type="chain" id="PRO_5039338945" evidence="1">
    <location>
        <begin position="26"/>
        <end position="134"/>
    </location>
</feature>
<dbReference type="EMBL" id="LJKE01000094">
    <property type="protein sequence ID" value="KZD56537.1"/>
    <property type="molecule type" value="Genomic_DNA"/>
</dbReference>
<keyword evidence="2" id="KW-0449">Lipoprotein</keyword>
<proteinExistence type="predicted"/>
<evidence type="ECO:0000313" key="3">
    <source>
        <dbReference type="Proteomes" id="UP000076482"/>
    </source>
</evidence>
<accession>A0A164LMP6</accession>
<dbReference type="Proteomes" id="UP000076482">
    <property type="component" value="Unassembled WGS sequence"/>
</dbReference>
<dbReference type="PROSITE" id="PS51257">
    <property type="entry name" value="PROKAR_LIPOPROTEIN"/>
    <property type="match status" value="1"/>
</dbReference>
<dbReference type="AlphaFoldDB" id="A0A164LMP6"/>
<evidence type="ECO:0000256" key="1">
    <source>
        <dbReference type="SAM" id="SignalP"/>
    </source>
</evidence>
<protein>
    <submittedName>
        <fullName evidence="2">Putative lipoprotein</fullName>
    </submittedName>
</protein>
<dbReference type="InterPro" id="IPR012340">
    <property type="entry name" value="NA-bd_OB-fold"/>
</dbReference>
<dbReference type="RefSeq" id="WP_063262641.1">
    <property type="nucleotide sequence ID" value="NZ_LJKE01000094.1"/>
</dbReference>
<reference evidence="2 3" key="1">
    <citation type="submission" date="2015-09" db="EMBL/GenBank/DDBJ databases">
        <title>Bacillus cereus food isolates.</title>
        <authorList>
            <person name="Boekhorst J."/>
        </authorList>
    </citation>
    <scope>NUCLEOTIDE SEQUENCE [LARGE SCALE GENOMIC DNA]</scope>
    <source>
        <strain evidence="2 3">B4088</strain>
    </source>
</reference>
<feature type="signal peptide" evidence="1">
    <location>
        <begin position="1"/>
        <end position="25"/>
    </location>
</feature>
<sequence>MNRHMKKLMFLSVFLIILSACTTKQVEVKKVPEEGYVIVRNDTVFFVNDKTYETKIELQNYIEQQMNKEYPSHIVLSFKDKGAYKQLKTGDKIKLWTSQTLESYPAKMIVEKFEILEKQKKAAITLPFFLFHKL</sequence>
<comment type="caution">
    <text evidence="2">The sequence shown here is derived from an EMBL/GenBank/DDBJ whole genome shotgun (WGS) entry which is preliminary data.</text>
</comment>
<evidence type="ECO:0000313" key="2">
    <source>
        <dbReference type="EMBL" id="KZD56537.1"/>
    </source>
</evidence>
<dbReference type="InterPro" id="IPR021598">
    <property type="entry name" value="DUF3221"/>
</dbReference>
<dbReference type="Pfam" id="PF11518">
    <property type="entry name" value="DUF3221"/>
    <property type="match status" value="1"/>
</dbReference>